<gene>
    <name evidence="1" type="ORF">HanXRQr2_Chr04g0179871</name>
</gene>
<reference evidence="1" key="2">
    <citation type="submission" date="2020-06" db="EMBL/GenBank/DDBJ databases">
        <title>Helianthus annuus Genome sequencing and assembly Release 2.</title>
        <authorList>
            <person name="Gouzy J."/>
            <person name="Langlade N."/>
            <person name="Munos S."/>
        </authorList>
    </citation>
    <scope>NUCLEOTIDE SEQUENCE</scope>
    <source>
        <tissue evidence="1">Leaves</tissue>
    </source>
</reference>
<accession>A0A9K3JB73</accession>
<organism evidence="1 2">
    <name type="scientific">Helianthus annuus</name>
    <name type="common">Common sunflower</name>
    <dbReference type="NCBI Taxonomy" id="4232"/>
    <lineage>
        <taxon>Eukaryota</taxon>
        <taxon>Viridiplantae</taxon>
        <taxon>Streptophyta</taxon>
        <taxon>Embryophyta</taxon>
        <taxon>Tracheophyta</taxon>
        <taxon>Spermatophyta</taxon>
        <taxon>Magnoliopsida</taxon>
        <taxon>eudicotyledons</taxon>
        <taxon>Gunneridae</taxon>
        <taxon>Pentapetalae</taxon>
        <taxon>asterids</taxon>
        <taxon>campanulids</taxon>
        <taxon>Asterales</taxon>
        <taxon>Asteraceae</taxon>
        <taxon>Asteroideae</taxon>
        <taxon>Heliantheae alliance</taxon>
        <taxon>Heliantheae</taxon>
        <taxon>Helianthus</taxon>
    </lineage>
</organism>
<evidence type="ECO:0000313" key="1">
    <source>
        <dbReference type="EMBL" id="KAF5811300.1"/>
    </source>
</evidence>
<comment type="caution">
    <text evidence="1">The sequence shown here is derived from an EMBL/GenBank/DDBJ whole genome shotgun (WGS) entry which is preliminary data.</text>
</comment>
<dbReference type="AlphaFoldDB" id="A0A9K3JB73"/>
<evidence type="ECO:0000313" key="2">
    <source>
        <dbReference type="Proteomes" id="UP000215914"/>
    </source>
</evidence>
<name>A0A9K3JB73_HELAN</name>
<reference evidence="1" key="1">
    <citation type="journal article" date="2017" name="Nature">
        <title>The sunflower genome provides insights into oil metabolism, flowering and Asterid evolution.</title>
        <authorList>
            <person name="Badouin H."/>
            <person name="Gouzy J."/>
            <person name="Grassa C.J."/>
            <person name="Murat F."/>
            <person name="Staton S.E."/>
            <person name="Cottret L."/>
            <person name="Lelandais-Briere C."/>
            <person name="Owens G.L."/>
            <person name="Carrere S."/>
            <person name="Mayjonade B."/>
            <person name="Legrand L."/>
            <person name="Gill N."/>
            <person name="Kane N.C."/>
            <person name="Bowers J.E."/>
            <person name="Hubner S."/>
            <person name="Bellec A."/>
            <person name="Berard A."/>
            <person name="Berges H."/>
            <person name="Blanchet N."/>
            <person name="Boniface M.C."/>
            <person name="Brunel D."/>
            <person name="Catrice O."/>
            <person name="Chaidir N."/>
            <person name="Claudel C."/>
            <person name="Donnadieu C."/>
            <person name="Faraut T."/>
            <person name="Fievet G."/>
            <person name="Helmstetter N."/>
            <person name="King M."/>
            <person name="Knapp S.J."/>
            <person name="Lai Z."/>
            <person name="Le Paslier M.C."/>
            <person name="Lippi Y."/>
            <person name="Lorenzon L."/>
            <person name="Mandel J.R."/>
            <person name="Marage G."/>
            <person name="Marchand G."/>
            <person name="Marquand E."/>
            <person name="Bret-Mestries E."/>
            <person name="Morien E."/>
            <person name="Nambeesan S."/>
            <person name="Nguyen T."/>
            <person name="Pegot-Espagnet P."/>
            <person name="Pouilly N."/>
            <person name="Raftis F."/>
            <person name="Sallet E."/>
            <person name="Schiex T."/>
            <person name="Thomas J."/>
            <person name="Vandecasteele C."/>
            <person name="Vares D."/>
            <person name="Vear F."/>
            <person name="Vautrin S."/>
            <person name="Crespi M."/>
            <person name="Mangin B."/>
            <person name="Burke J.M."/>
            <person name="Salse J."/>
            <person name="Munos S."/>
            <person name="Vincourt P."/>
            <person name="Rieseberg L.H."/>
            <person name="Langlade N.B."/>
        </authorList>
    </citation>
    <scope>NUCLEOTIDE SEQUENCE</scope>
    <source>
        <tissue evidence="1">Leaves</tissue>
    </source>
</reference>
<dbReference type="EMBL" id="MNCJ02000319">
    <property type="protein sequence ID" value="KAF5811300.1"/>
    <property type="molecule type" value="Genomic_DNA"/>
</dbReference>
<dbReference type="Gramene" id="mRNA:HanXRQr2_Chr04g0179871">
    <property type="protein sequence ID" value="CDS:HanXRQr2_Chr04g0179871.1"/>
    <property type="gene ID" value="HanXRQr2_Chr04g0179871"/>
</dbReference>
<proteinExistence type="predicted"/>
<sequence>MTCNDRDCRHREGNEIRDQTLIDLVQLEDCMGCVEVEAVTEELSLRNGEQD</sequence>
<dbReference type="Proteomes" id="UP000215914">
    <property type="component" value="Unassembled WGS sequence"/>
</dbReference>
<keyword evidence="2" id="KW-1185">Reference proteome</keyword>
<protein>
    <submittedName>
        <fullName evidence="1">Uncharacterized protein</fullName>
    </submittedName>
</protein>